<accession>A0A0N5A732</accession>
<protein>
    <submittedName>
        <fullName evidence="2">Tudor domain-containing protein</fullName>
    </submittedName>
</protein>
<dbReference type="Proteomes" id="UP000038045">
    <property type="component" value="Unplaced"/>
</dbReference>
<reference evidence="2" key="1">
    <citation type="submission" date="2017-02" db="UniProtKB">
        <authorList>
            <consortium name="WormBaseParasite"/>
        </authorList>
    </citation>
    <scope>IDENTIFICATION</scope>
</reference>
<name>A0A0N5A732_PARTI</name>
<organism evidence="1 2">
    <name type="scientific">Parastrongyloides trichosuri</name>
    <name type="common">Possum-specific nematode worm</name>
    <dbReference type="NCBI Taxonomy" id="131310"/>
    <lineage>
        <taxon>Eukaryota</taxon>
        <taxon>Metazoa</taxon>
        <taxon>Ecdysozoa</taxon>
        <taxon>Nematoda</taxon>
        <taxon>Chromadorea</taxon>
        <taxon>Rhabditida</taxon>
        <taxon>Tylenchina</taxon>
        <taxon>Panagrolaimomorpha</taxon>
        <taxon>Strongyloidoidea</taxon>
        <taxon>Strongyloididae</taxon>
        <taxon>Parastrongyloides</taxon>
    </lineage>
</organism>
<evidence type="ECO:0000313" key="2">
    <source>
        <dbReference type="WBParaSite" id="PTRK_0001781900.1"/>
    </source>
</evidence>
<proteinExistence type="predicted"/>
<dbReference type="WBParaSite" id="PTRK_0001781900.1">
    <property type="protein sequence ID" value="PTRK_0001781900.1"/>
    <property type="gene ID" value="PTRK_0001781900"/>
</dbReference>
<dbReference type="AlphaFoldDB" id="A0A0N5A732"/>
<keyword evidence="1" id="KW-1185">Reference proteome</keyword>
<sequence length="321" mass="37927">MDYSRNKCLKRTYSSLKYGLYSNDENEIAPKNKRNVNMYSGFFGDISFSSTNQTFNETKNNTREQVFGYVPEEITRKRQLTSNFLNEKPYEETPNSQFCYTDEEDIGPLLFFKHSLLKELNWKLEKSHRKYGKYFLYEKGTMDANVKWVQIICRHGKNAIIPTYNELSPYDKSRIFKFSNFQIIKVFHTEMDKFFNIIYGIIHQSPTYFHVIRIEIEIAYGPDFVKEYNLKNLLELLSIKQFCVTIFKNGGRVIVGSYMDALTIITYIEESFASYTQNMLRGIKLVKRTTKVVAVRYLVYKGIEYDNFVLDRTLPWVVFSG</sequence>
<evidence type="ECO:0000313" key="1">
    <source>
        <dbReference type="Proteomes" id="UP000038045"/>
    </source>
</evidence>